<reference evidence="1 2" key="1">
    <citation type="submission" date="2020-10" db="EMBL/GenBank/DDBJ databases">
        <title>Mouse Oral microbiota.</title>
        <authorList>
            <person name="Joseph S."/>
            <person name="Aduse-Opoku J."/>
        </authorList>
    </citation>
    <scope>NUCLEOTIDE SEQUENCE [LARGE SCALE GENOMIC DNA]</scope>
    <source>
        <strain evidence="1 2">19428wE5_W307</strain>
    </source>
</reference>
<dbReference type="RefSeq" id="WP_135096757.1">
    <property type="nucleotide sequence ID" value="NZ_JADGLW010000002.1"/>
</dbReference>
<name>A0ABR9XXI5_9STAP</name>
<evidence type="ECO:0000313" key="1">
    <source>
        <dbReference type="EMBL" id="MBF0753323.1"/>
    </source>
</evidence>
<proteinExistence type="predicted"/>
<sequence length="181" mass="20897">MNNFLEVFNDELKKVQNEEQDDGSQVQHDDNYFEEIEKDLGEIPEIYAPVIEIIKQKFDDTAEIKSPKDYKAGEEITINYKGSTAISYQLQKNKVSSNVPAAYRIKIGGKLQLPDMLVQTNVNGHYYYFEDKHTSTEDRDKDDLVGIPYQDADGVVETDQFERVLEKHIVRLARYVGQNNL</sequence>
<dbReference type="Proteomes" id="UP000647980">
    <property type="component" value="Unassembled WGS sequence"/>
</dbReference>
<protein>
    <submittedName>
        <fullName evidence="1">Uncharacterized protein</fullName>
    </submittedName>
</protein>
<dbReference type="EMBL" id="JADGLW010000002">
    <property type="protein sequence ID" value="MBF0753323.1"/>
    <property type="molecule type" value="Genomic_DNA"/>
</dbReference>
<accession>A0ABR9XXI5</accession>
<evidence type="ECO:0000313" key="2">
    <source>
        <dbReference type="Proteomes" id="UP000647980"/>
    </source>
</evidence>
<gene>
    <name evidence="1" type="ORF">IR135_03485</name>
</gene>
<keyword evidence="2" id="KW-1185">Reference proteome</keyword>
<comment type="caution">
    <text evidence="1">The sequence shown here is derived from an EMBL/GenBank/DDBJ whole genome shotgun (WGS) entry which is preliminary data.</text>
</comment>
<organism evidence="1 2">
    <name type="scientific">Jeotgalicoccus nanhaiensis</name>
    <dbReference type="NCBI Taxonomy" id="568603"/>
    <lineage>
        <taxon>Bacteria</taxon>
        <taxon>Bacillati</taxon>
        <taxon>Bacillota</taxon>
        <taxon>Bacilli</taxon>
        <taxon>Bacillales</taxon>
        <taxon>Staphylococcaceae</taxon>
        <taxon>Jeotgalicoccus</taxon>
    </lineage>
</organism>